<keyword evidence="3" id="KW-1185">Reference proteome</keyword>
<dbReference type="InterPro" id="IPR036249">
    <property type="entry name" value="Thioredoxin-like_sf"/>
</dbReference>
<reference evidence="4" key="1">
    <citation type="submission" date="2022-11" db="UniProtKB">
        <authorList>
            <consortium name="WormBaseParasite"/>
        </authorList>
    </citation>
    <scope>IDENTIFICATION</scope>
</reference>
<feature type="compositionally biased region" description="Basic and acidic residues" evidence="2">
    <location>
        <begin position="218"/>
        <end position="239"/>
    </location>
</feature>
<dbReference type="Pfam" id="PF04908">
    <property type="entry name" value="SH3BGR"/>
    <property type="match status" value="1"/>
</dbReference>
<evidence type="ECO:0000256" key="1">
    <source>
        <dbReference type="ARBA" id="ARBA00007764"/>
    </source>
</evidence>
<dbReference type="GO" id="GO:0005737">
    <property type="term" value="C:cytoplasm"/>
    <property type="evidence" value="ECO:0007669"/>
    <property type="project" value="TreeGrafter"/>
</dbReference>
<name>A0A915AGA3_PARUN</name>
<dbReference type="AlphaFoldDB" id="A0A915AGA3"/>
<proteinExistence type="inferred from homology"/>
<evidence type="ECO:0000313" key="4">
    <source>
        <dbReference type="WBParaSite" id="PgR005X_g100_t01"/>
    </source>
</evidence>
<organism evidence="3 4">
    <name type="scientific">Parascaris univalens</name>
    <name type="common">Nematode worm</name>
    <dbReference type="NCBI Taxonomy" id="6257"/>
    <lineage>
        <taxon>Eukaryota</taxon>
        <taxon>Metazoa</taxon>
        <taxon>Ecdysozoa</taxon>
        <taxon>Nematoda</taxon>
        <taxon>Chromadorea</taxon>
        <taxon>Rhabditida</taxon>
        <taxon>Spirurina</taxon>
        <taxon>Ascaridomorpha</taxon>
        <taxon>Ascaridoidea</taxon>
        <taxon>Ascarididae</taxon>
        <taxon>Parascaris</taxon>
    </lineage>
</organism>
<dbReference type="Gene3D" id="3.40.30.10">
    <property type="entry name" value="Glutaredoxin"/>
    <property type="match status" value="1"/>
</dbReference>
<sequence>VTWRQRAAQRRSKSPLAEVKSGVCWLRSYVKATMPLNVYIASITGNTEIRKQVQRTLMILEGLGVPFNAIDITLRGNDKQREFMRENAINERWDGVPLPPQFFHNDTYIGNYFDFEEAVEDNHLPEFLRLIPPSSPDSKSKKEVDDKDKQGSDQETDDEEDEEDEEEGDEGEEEDEYEEEDEDEEEGEDEEADEEEGEEDEEEVEKEQKDDGDDEDNDKNTSRIDEEGKEKKDENDERQSVSGGNAEDEEEEEEIEDEDFEDEEEA</sequence>
<dbReference type="InterPro" id="IPR051033">
    <property type="entry name" value="SH3BGR"/>
</dbReference>
<feature type="compositionally biased region" description="Acidic residues" evidence="2">
    <location>
        <begin position="154"/>
        <end position="217"/>
    </location>
</feature>
<dbReference type="PANTHER" id="PTHR12232:SF15">
    <property type="entry name" value="SH3 DOMAIN-BINDING GLUTAMIC ACID-RICH PROTEIN HOMOLOG"/>
    <property type="match status" value="1"/>
</dbReference>
<feature type="compositionally biased region" description="Acidic residues" evidence="2">
    <location>
        <begin position="246"/>
        <end position="266"/>
    </location>
</feature>
<feature type="compositionally biased region" description="Basic and acidic residues" evidence="2">
    <location>
        <begin position="138"/>
        <end position="152"/>
    </location>
</feature>
<dbReference type="Proteomes" id="UP000887569">
    <property type="component" value="Unplaced"/>
</dbReference>
<dbReference type="InterPro" id="IPR006993">
    <property type="entry name" value="Glut_rich_SH3-bd"/>
</dbReference>
<evidence type="ECO:0000256" key="2">
    <source>
        <dbReference type="SAM" id="MobiDB-lite"/>
    </source>
</evidence>
<dbReference type="WBParaSite" id="PgR005X_g100_t01">
    <property type="protein sequence ID" value="PgR005X_g100_t01"/>
    <property type="gene ID" value="PgR005X_g100"/>
</dbReference>
<dbReference type="SUPFAM" id="SSF52833">
    <property type="entry name" value="Thioredoxin-like"/>
    <property type="match status" value="1"/>
</dbReference>
<feature type="region of interest" description="Disordered" evidence="2">
    <location>
        <begin position="128"/>
        <end position="266"/>
    </location>
</feature>
<evidence type="ECO:0000313" key="3">
    <source>
        <dbReference type="Proteomes" id="UP000887569"/>
    </source>
</evidence>
<comment type="similarity">
    <text evidence="1">Belongs to the SH3BGR family.</text>
</comment>
<protein>
    <submittedName>
        <fullName evidence="4">SH3 domain-binding glutamic acid-rich-like protein</fullName>
    </submittedName>
</protein>
<accession>A0A915AGA3</accession>
<dbReference type="PANTHER" id="PTHR12232">
    <property type="entry name" value="SH3 DOMAIN-BINDING GLUTAMIC ACID-RICH-LIKE PROTEIN"/>
    <property type="match status" value="1"/>
</dbReference>